<dbReference type="SMART" id="SM00490">
    <property type="entry name" value="HELICc"/>
    <property type="match status" value="1"/>
</dbReference>
<dbReference type="OrthoDB" id="9763310at2"/>
<dbReference type="SUPFAM" id="SSF52540">
    <property type="entry name" value="P-loop containing nucleoside triphosphate hydrolases"/>
    <property type="match status" value="1"/>
</dbReference>
<evidence type="ECO:0000256" key="6">
    <source>
        <dbReference type="ARBA" id="ARBA00022763"/>
    </source>
</evidence>
<evidence type="ECO:0000313" key="22">
    <source>
        <dbReference type="Proteomes" id="UP000032366"/>
    </source>
</evidence>
<evidence type="ECO:0000256" key="14">
    <source>
        <dbReference type="ARBA" id="ARBA00023235"/>
    </source>
</evidence>
<dbReference type="RefSeq" id="WP_044358702.1">
    <property type="nucleotide sequence ID" value="NZ_JXWY01000005.1"/>
</dbReference>
<dbReference type="Proteomes" id="UP000254100">
    <property type="component" value="Unassembled WGS sequence"/>
</dbReference>
<dbReference type="GO" id="GO:0006310">
    <property type="term" value="P:DNA recombination"/>
    <property type="evidence" value="ECO:0007669"/>
    <property type="project" value="UniProtKB-UniRule"/>
</dbReference>
<dbReference type="InterPro" id="IPR001650">
    <property type="entry name" value="Helicase_C-like"/>
</dbReference>
<evidence type="ECO:0000259" key="17">
    <source>
        <dbReference type="PROSITE" id="PS50967"/>
    </source>
</evidence>
<dbReference type="InterPro" id="IPR036390">
    <property type="entry name" value="WH_DNA-bd_sf"/>
</dbReference>
<dbReference type="Pfam" id="PF09382">
    <property type="entry name" value="RQC"/>
    <property type="match status" value="1"/>
</dbReference>
<dbReference type="GO" id="GO:0006281">
    <property type="term" value="P:DNA repair"/>
    <property type="evidence" value="ECO:0007669"/>
    <property type="project" value="UniProtKB-KW"/>
</dbReference>
<keyword evidence="14" id="KW-0413">Isomerase</keyword>
<keyword evidence="22" id="KW-1185">Reference proteome</keyword>
<keyword evidence="8 21" id="KW-0347">Helicase</keyword>
<dbReference type="InterPro" id="IPR002121">
    <property type="entry name" value="HRDC_dom"/>
</dbReference>
<dbReference type="Gene3D" id="3.40.50.300">
    <property type="entry name" value="P-loop containing nucleotide triphosphate hydrolases"/>
    <property type="match status" value="2"/>
</dbReference>
<dbReference type="STRING" id="569857.TP70_01065"/>
<dbReference type="PROSITE" id="PS51192">
    <property type="entry name" value="HELICASE_ATP_BIND_1"/>
    <property type="match status" value="1"/>
</dbReference>
<dbReference type="PROSITE" id="PS50967">
    <property type="entry name" value="HRDC"/>
    <property type="match status" value="1"/>
</dbReference>
<dbReference type="GO" id="GO:0003677">
    <property type="term" value="F:DNA binding"/>
    <property type="evidence" value="ECO:0007669"/>
    <property type="project" value="UniProtKB-KW"/>
</dbReference>
<dbReference type="SMART" id="SM00956">
    <property type="entry name" value="RQC"/>
    <property type="match status" value="1"/>
</dbReference>
<dbReference type="NCBIfam" id="TIGR01389">
    <property type="entry name" value="recQ"/>
    <property type="match status" value="1"/>
</dbReference>
<organism evidence="21 23">
    <name type="scientific">Staphylococcus microti</name>
    <dbReference type="NCBI Taxonomy" id="569857"/>
    <lineage>
        <taxon>Bacteria</taxon>
        <taxon>Bacillati</taxon>
        <taxon>Bacillota</taxon>
        <taxon>Bacilli</taxon>
        <taxon>Bacillales</taxon>
        <taxon>Staphylococcaceae</taxon>
        <taxon>Staphylococcus</taxon>
    </lineage>
</organism>
<evidence type="ECO:0000256" key="13">
    <source>
        <dbReference type="ARBA" id="ARBA00023204"/>
    </source>
</evidence>
<dbReference type="PROSITE" id="PS51194">
    <property type="entry name" value="HELICASE_CTER"/>
    <property type="match status" value="1"/>
</dbReference>
<keyword evidence="5" id="KW-0547">Nucleotide-binding</keyword>
<evidence type="ECO:0000313" key="20">
    <source>
        <dbReference type="EMBL" id="KIX91689.1"/>
    </source>
</evidence>
<evidence type="ECO:0000256" key="12">
    <source>
        <dbReference type="ARBA" id="ARBA00023172"/>
    </source>
</evidence>
<dbReference type="GO" id="GO:0006260">
    <property type="term" value="P:DNA replication"/>
    <property type="evidence" value="ECO:0007669"/>
    <property type="project" value="InterPro"/>
</dbReference>
<evidence type="ECO:0000256" key="10">
    <source>
        <dbReference type="ARBA" id="ARBA00022840"/>
    </source>
</evidence>
<dbReference type="InterPro" id="IPR036388">
    <property type="entry name" value="WH-like_DNA-bd_sf"/>
</dbReference>
<dbReference type="SMART" id="SM00341">
    <property type="entry name" value="HRDC"/>
    <property type="match status" value="1"/>
</dbReference>
<dbReference type="InterPro" id="IPR044876">
    <property type="entry name" value="HRDC_dom_sf"/>
</dbReference>
<evidence type="ECO:0000256" key="3">
    <source>
        <dbReference type="ARBA" id="ARBA00005446"/>
    </source>
</evidence>
<dbReference type="Pfam" id="PF00270">
    <property type="entry name" value="DEAD"/>
    <property type="match status" value="1"/>
</dbReference>
<dbReference type="GO" id="GO:0009378">
    <property type="term" value="F:four-way junction helicase activity"/>
    <property type="evidence" value="ECO:0007669"/>
    <property type="project" value="TreeGrafter"/>
</dbReference>
<dbReference type="EC" id="5.6.2.4" evidence="16"/>
<dbReference type="GO" id="GO:0046872">
    <property type="term" value="F:metal ion binding"/>
    <property type="evidence" value="ECO:0007669"/>
    <property type="project" value="UniProtKB-KW"/>
</dbReference>
<dbReference type="InterPro" id="IPR004589">
    <property type="entry name" value="DNA_helicase_ATP-dep_RecQ"/>
</dbReference>
<evidence type="ECO:0000256" key="2">
    <source>
        <dbReference type="ARBA" id="ARBA00001947"/>
    </source>
</evidence>
<dbReference type="CDD" id="cd17920">
    <property type="entry name" value="DEXHc_RecQ"/>
    <property type="match status" value="1"/>
</dbReference>
<evidence type="ECO:0000256" key="15">
    <source>
        <dbReference type="ARBA" id="ARBA00034617"/>
    </source>
</evidence>
<dbReference type="GO" id="GO:0043590">
    <property type="term" value="C:bacterial nucleoid"/>
    <property type="evidence" value="ECO:0007669"/>
    <property type="project" value="TreeGrafter"/>
</dbReference>
<evidence type="ECO:0000256" key="5">
    <source>
        <dbReference type="ARBA" id="ARBA00022741"/>
    </source>
</evidence>
<evidence type="ECO:0000313" key="23">
    <source>
        <dbReference type="Proteomes" id="UP000254100"/>
    </source>
</evidence>
<dbReference type="Pfam" id="PF16124">
    <property type="entry name" value="RecQ_Zn_bind"/>
    <property type="match status" value="1"/>
</dbReference>
<dbReference type="FunFam" id="3.40.50.300:FF:000296">
    <property type="entry name" value="ATP-dependent DNA helicase RecQ"/>
    <property type="match status" value="1"/>
</dbReference>
<dbReference type="GO" id="GO:0016787">
    <property type="term" value="F:hydrolase activity"/>
    <property type="evidence" value="ECO:0007669"/>
    <property type="project" value="UniProtKB-KW"/>
</dbReference>
<dbReference type="InterPro" id="IPR006293">
    <property type="entry name" value="DNA_helicase_ATP-dep_RecQ_bac"/>
</dbReference>
<dbReference type="GO" id="GO:0005524">
    <property type="term" value="F:ATP binding"/>
    <property type="evidence" value="ECO:0007669"/>
    <property type="project" value="UniProtKB-KW"/>
</dbReference>
<keyword evidence="11" id="KW-0238">DNA-binding</keyword>
<feature type="domain" description="HRDC" evidence="17">
    <location>
        <begin position="515"/>
        <end position="590"/>
    </location>
</feature>
<protein>
    <recommendedName>
        <fullName evidence="16">DNA helicase RecQ</fullName>
        <ecNumber evidence="16">5.6.2.4</ecNumber>
    </recommendedName>
</protein>
<dbReference type="SUPFAM" id="SSF46785">
    <property type="entry name" value="Winged helix' DNA-binding domain"/>
    <property type="match status" value="1"/>
</dbReference>
<sequence length="590" mass="67519">MEEILSHYFGYQQFRPGQREIIEYVLDNHHTLGVLPTGGGKSLCYQVPGLKLSGTTLVISPLISLMKDQVDQLKAMGISAAYLNSSQSVKEQQEIEAQLRAGAIKFLYVAPERLEQQRFVALLRRIRLALVAFDEAHCISKWGHDFRPSYQAVINTVLTLPQQFAIVALTATATTEVQQDIMQRLHIHTNYVVKTSIKRRNLIFDVNPTYQREKFVIDYIKKHAQASGVVYCATRKQVEALYHALEDAGVSATYYHAGRSAKEREAAQNDFLYDRTRVVVATNAFGMGIDKSNVRFVIHYNMPGDLESYYQEAGRAGRDGLESDCILLFSERDIGLHEYFITSSKADEDYQDKMGEKLTKMIHYTKTKKCLEATLVHYFEPNERLEECGQCSNCIAKNKTYDMTQEAKKIISCVARLGQRETYQTVIQVLRGEQSDYIQHQGFAEVSTYGIMKNYTTGELHHLIDELRFKGYLNAQDDILLCDDTVKKILKEAEHVYTTPFRRKSKETVKINTVEGVDRKLLESLVAVRQRLSEQLNVPPVNVFSDYTLEEFAKRKPMTKQEMIHIEGVGSYKLKHYCPVFLEAIQAYKI</sequence>
<keyword evidence="9" id="KW-0862">Zinc</keyword>
<evidence type="ECO:0000256" key="4">
    <source>
        <dbReference type="ARBA" id="ARBA00022723"/>
    </source>
</evidence>
<dbReference type="InterPro" id="IPR027417">
    <property type="entry name" value="P-loop_NTPase"/>
</dbReference>
<dbReference type="PANTHER" id="PTHR13710">
    <property type="entry name" value="DNA HELICASE RECQ FAMILY MEMBER"/>
    <property type="match status" value="1"/>
</dbReference>
<dbReference type="AlphaFoldDB" id="A0A0D6XS91"/>
<dbReference type="PANTHER" id="PTHR13710:SF105">
    <property type="entry name" value="ATP-DEPENDENT DNA HELICASE Q1"/>
    <property type="match status" value="1"/>
</dbReference>
<evidence type="ECO:0000256" key="7">
    <source>
        <dbReference type="ARBA" id="ARBA00022801"/>
    </source>
</evidence>
<dbReference type="NCBIfam" id="TIGR00614">
    <property type="entry name" value="recQ_fam"/>
    <property type="match status" value="1"/>
</dbReference>
<dbReference type="InterPro" id="IPR010997">
    <property type="entry name" value="HRDC-like_sf"/>
</dbReference>
<feature type="domain" description="Helicase C-terminal" evidence="19">
    <location>
        <begin position="211"/>
        <end position="362"/>
    </location>
</feature>
<dbReference type="Gene3D" id="1.10.150.80">
    <property type="entry name" value="HRDC domain"/>
    <property type="match status" value="1"/>
</dbReference>
<evidence type="ECO:0000256" key="16">
    <source>
        <dbReference type="NCBIfam" id="TIGR01389"/>
    </source>
</evidence>
<proteinExistence type="inferred from homology"/>
<comment type="catalytic activity">
    <reaction evidence="15">
        <text>Couples ATP hydrolysis with the unwinding of duplex DNA by translocating in the 3'-5' direction.</text>
        <dbReference type="EC" id="5.6.2.4"/>
    </reaction>
</comment>
<dbReference type="InterPro" id="IPR014001">
    <property type="entry name" value="Helicase_ATP-bd"/>
</dbReference>
<dbReference type="InterPro" id="IPR018982">
    <property type="entry name" value="RQC_domain"/>
</dbReference>
<dbReference type="EMBL" id="JXWY01000005">
    <property type="protein sequence ID" value="KIX91689.1"/>
    <property type="molecule type" value="Genomic_DNA"/>
</dbReference>
<dbReference type="GO" id="GO:0005737">
    <property type="term" value="C:cytoplasm"/>
    <property type="evidence" value="ECO:0007669"/>
    <property type="project" value="TreeGrafter"/>
</dbReference>
<dbReference type="InterPro" id="IPR032284">
    <property type="entry name" value="RecQ_Zn-bd"/>
</dbReference>
<dbReference type="Gene3D" id="1.10.10.10">
    <property type="entry name" value="Winged helix-like DNA-binding domain superfamily/Winged helix DNA-binding domain"/>
    <property type="match status" value="1"/>
</dbReference>
<accession>A0A0D6XS91</accession>
<evidence type="ECO:0000256" key="1">
    <source>
        <dbReference type="ARBA" id="ARBA00001946"/>
    </source>
</evidence>
<evidence type="ECO:0000313" key="21">
    <source>
        <dbReference type="EMBL" id="SUM56803.1"/>
    </source>
</evidence>
<dbReference type="Pfam" id="PF00271">
    <property type="entry name" value="Helicase_C"/>
    <property type="match status" value="1"/>
</dbReference>
<comment type="cofactor">
    <cofactor evidence="2">
        <name>Zn(2+)</name>
        <dbReference type="ChEBI" id="CHEBI:29105"/>
    </cofactor>
</comment>
<keyword evidence="10" id="KW-0067">ATP-binding</keyword>
<name>A0A0D6XS91_9STAP</name>
<dbReference type="InterPro" id="IPR011545">
    <property type="entry name" value="DEAD/DEAH_box_helicase_dom"/>
</dbReference>
<comment type="cofactor">
    <cofactor evidence="1">
        <name>Mg(2+)</name>
        <dbReference type="ChEBI" id="CHEBI:18420"/>
    </cofactor>
</comment>
<dbReference type="GO" id="GO:0043138">
    <property type="term" value="F:3'-5' DNA helicase activity"/>
    <property type="evidence" value="ECO:0007669"/>
    <property type="project" value="UniProtKB-EC"/>
</dbReference>
<dbReference type="Pfam" id="PF00570">
    <property type="entry name" value="HRDC"/>
    <property type="match status" value="1"/>
</dbReference>
<evidence type="ECO:0000259" key="18">
    <source>
        <dbReference type="PROSITE" id="PS51192"/>
    </source>
</evidence>
<keyword evidence="6" id="KW-0227">DNA damage</keyword>
<reference evidence="20 22" key="1">
    <citation type="submission" date="2015-01" db="EMBL/GenBank/DDBJ databases">
        <authorList>
            <person name="Guo J."/>
        </authorList>
    </citation>
    <scope>NUCLEOTIDE SEQUENCE [LARGE SCALE GENOMIC DNA]</scope>
    <source>
        <strain evidence="20 22">DSM 22147</strain>
    </source>
</reference>
<dbReference type="GO" id="GO:0030894">
    <property type="term" value="C:replisome"/>
    <property type="evidence" value="ECO:0007669"/>
    <property type="project" value="TreeGrafter"/>
</dbReference>
<feature type="domain" description="Helicase ATP-binding" evidence="18">
    <location>
        <begin position="22"/>
        <end position="191"/>
    </location>
</feature>
<evidence type="ECO:0000259" key="19">
    <source>
        <dbReference type="PROSITE" id="PS51194"/>
    </source>
</evidence>
<dbReference type="SMART" id="SM00487">
    <property type="entry name" value="DEXDc"/>
    <property type="match status" value="1"/>
</dbReference>
<keyword evidence="7 21" id="KW-0378">Hydrolase</keyword>
<comment type="similarity">
    <text evidence="3">Belongs to the helicase family. RecQ subfamily.</text>
</comment>
<keyword evidence="4" id="KW-0479">Metal-binding</keyword>
<keyword evidence="12" id="KW-0233">DNA recombination</keyword>
<gene>
    <name evidence="21" type="primary">recQ2</name>
    <name evidence="21" type="ORF">NCTC13832_00461</name>
    <name evidence="20" type="ORF">TP70_01065</name>
</gene>
<dbReference type="GO" id="GO:0009432">
    <property type="term" value="P:SOS response"/>
    <property type="evidence" value="ECO:0007669"/>
    <property type="project" value="UniProtKB-UniRule"/>
</dbReference>
<evidence type="ECO:0000256" key="9">
    <source>
        <dbReference type="ARBA" id="ARBA00022833"/>
    </source>
</evidence>
<evidence type="ECO:0000256" key="8">
    <source>
        <dbReference type="ARBA" id="ARBA00022806"/>
    </source>
</evidence>
<dbReference type="Proteomes" id="UP000032366">
    <property type="component" value="Unassembled WGS sequence"/>
</dbReference>
<keyword evidence="13" id="KW-0234">DNA repair</keyword>
<evidence type="ECO:0000256" key="11">
    <source>
        <dbReference type="ARBA" id="ARBA00023125"/>
    </source>
</evidence>
<dbReference type="SUPFAM" id="SSF47819">
    <property type="entry name" value="HRDC-like"/>
    <property type="match status" value="1"/>
</dbReference>
<dbReference type="EMBL" id="UHDT01000001">
    <property type="protein sequence ID" value="SUM56803.1"/>
    <property type="molecule type" value="Genomic_DNA"/>
</dbReference>
<reference evidence="21 23" key="2">
    <citation type="submission" date="2018-06" db="EMBL/GenBank/DDBJ databases">
        <authorList>
            <consortium name="Pathogen Informatics"/>
            <person name="Doyle S."/>
        </authorList>
    </citation>
    <scope>NUCLEOTIDE SEQUENCE [LARGE SCALE GENOMIC DNA]</scope>
    <source>
        <strain evidence="21 23">NCTC13832</strain>
    </source>
</reference>